<dbReference type="Pfam" id="PF13181">
    <property type="entry name" value="TPR_8"/>
    <property type="match status" value="1"/>
</dbReference>
<dbReference type="SMART" id="SM00028">
    <property type="entry name" value="TPR"/>
    <property type="match status" value="26"/>
</dbReference>
<feature type="repeat" description="TPR" evidence="1">
    <location>
        <begin position="1090"/>
        <end position="1123"/>
    </location>
</feature>
<feature type="coiled-coil region" evidence="2">
    <location>
        <begin position="820"/>
        <end position="847"/>
    </location>
</feature>
<sequence>MKFAKRFFHGLAERSCGPWGPCGTLWAPTAVGLLCLKGPHVPCGRTSWVPGRIQVEPEGTCQLPVASKALFLEKVRQSNAACQNGDFATSVALYTDALSLDPTNHILYSNRSAALVKMGRFEQALQDAIRARELNGQWPKAYYRQGVALQCLGRHGEALAAFSSGLAQDSSNAQLLAGLIEAAMKSPLRNTLEPIFDQLETMKLDKSPFVIISVIGQELLGAAQYASAVIVLEAALRIGTCSLKLRGSVFSALSSAYWALNSLDKAIGYMQQDLAVAKSLGDVAGESRAHGNLGSAYFSKGSFKEALTSHRYQLVLAMKCKDTQAAASALTSLGHVYTAIGDYPNALASHKQCVQLVKQMGDRLQEAREIGNVGAVYLAMGEFESAVDCHTQHLRLARRLGNQVEEARAYSNLGSSHHYRRNFQQAITFHENVLRIAQELGDRAIEARAYAGLGHAARCAGDYAQAKKWHERQLDMALSTRDKIGEGRACSNLGIVYQLLGEHNAALKLHQAHLNIARAFQDRAGMGRAFGNMGNAHSAMGFYEQAIKYHKQELTISKEVNDRSSEASTHGNLAVAYQALGAHDMALVHYRAHLNIARELKDTAGEACALLNLANCLSSRQEFSQAVPFYENYLMLSQELHDIEGEAKACHFLGYAHYCLGNFREAVRYYDQDLALAKDLQDKMNMGRAYCNLGLAHLALGNLETALECQKYFLAIAHMTKHLHGKFRGLGNIGDVLIKMGDVDEAIKMFQRQLGIARSGRDRSLEAAACGALGLAHRMLRCYDKALGYHTQELSLRQEMGELKGECRAHGHLGAVHMALANYTHAIKCYQEQLERANELKDSAVQAQAFGNLGIARLNMGHYEDSIGYFEQQLATLEQLSTTTALLDKGRAFGNLGDCYDALGDLEEAVKCHEQHLATALKLKSLRDQERAYRGLGHSHKRLGNLQQALVCFEKRLVVAHELNSAEAKAVAYGDLGHIHSTLGNFEQAISCLEHQISIARELKDRVSEADASHGLGQVYQQMGEHTTALSYHQMELDIAEEMGLLTLQSRACGNLGMVQESLGNFEEALRFQEQHLSVAAQTNDKQGKTMAYSSLGRIHQALGNSHQAVAYFQQGLALAEQLGRREEEARIRHRLGLALWGHNDLEGAQNQLERTVQLLESIRREATGVNDYKLSLFDLQTASYQALQRVLVALNKQEEALLVAERGRTRAFVDLMMERQTPQRVTRMDNNMINSIDQLLEVVNKQKASVLYYSLAAGYLYAWFIVPNKGIVRFHEVAITENEAGKEETERLEAMTSSGSLLEHYVQSVRDSLGVEVHSEKGGEEAPGDAWPQHLDDVGDRVNSEAERTGFLRMVNRNHMFNSSNYSLSSLFSLGSVGGSVISGSASRPGSTISRRPPRQTWQGPQCLFALYQLLIAHFEDVLPTTCCSKNTGLSHNKDCTAQRELLLVLEGDLYLVPFPVLRPQTTDDTSEYLCERFSLLVVPSLTSLKLNQRNAKLALKNNKQGDDPNANMSALVIGNPRLPASVTEQWGWRDIPYAEQEAEMVAEMLQTKPLIGSQASKEAILCQIGDAECIHFATHVSWKLSAIVLAPGDAMESQQSSTRCFNGGLEHSSQHDENSSELSSTLELPNLSELLLTAADLLNIRLSARLVVISSCHTRDHHGWAATDGVVGLTRALLAAGAQCVLVSLWPVPDTATKILLKAFYSALLQGTRVSRALTEAMQTVQHTKHFAHPANWAGFMLVGADVRLSSKVALMGQALCELLKTPDKCRDALRVSLHLVSYGKVEKSLQRIHRGQKNAMYTTQKSIENKVGSVNGWRDLLMSVGFRFEPAANGIPSSVFFPQSNPDERLTQCSASLQALLGTYLYLYRFSTTNNAPRVVTTRQKRHVGFFSPGLTSTSLFALSKLISNIEVADDIIEVIRGVCSQFAMKSIENECVEIPISVEVWRVPGCHELLASLGFDLMEVGQDQVTLRTSKTANRRNIHFVLQALLALFDTQEAPKSLSLDSSSSLESLTSLDNSDSRPRSPQGVAPPPPLPFVPSIPLLSGLRGTGGAFTSYVRRRGEPDGRTATSAENSILPSPCHTSTPNNLRTETTGVNSKITRPGGGGESDAAFTPSPPVGAPNGQNNGDTSPCVATLTLAHQNKIRNAYKTDSTPKGLINSYHRRPDSSSSASSATDWEGNGQGTVLRRGQIPPVPLPQIPHARKQSLDSHMNSLAYSTDQHSSDSDLGTQRKIQSSSDSDFPETKCRTDVFHKSRSGIKTQISNEVTSTPIIRSVKIPRTVPVPVDFNNSVKTSVRQNGVVQQRLKPLSDKNSSRRSQNPINILDRLSVRTELNLSTEDGVSSSGKGLYYFPADEETELSPRTDLDNNIESSKKATEASNPLQDQIIATQLRRLNRELTPTISDVYHERNIGLGLAPPLSKLLISNQPTNASYRPGDDEEEQETDYVGNLDEIITEETKREHMEGVNGSGPGPWLSKSNLNLHANSERVTSALISTEVKRHGSPCSELSKRDEGDGRSVADSQCSVSSFKKSLTTRSEKADSADDGIYYDSSKSEGSCLRESSEVTKQPMPRARTAKGPPPPPPVPTARNKVS</sequence>
<dbReference type="InterPro" id="IPR019734">
    <property type="entry name" value="TPR_rpt"/>
</dbReference>
<dbReference type="PANTHER" id="PTHR10098">
    <property type="entry name" value="RAPSYN-RELATED"/>
    <property type="match status" value="1"/>
</dbReference>
<proteinExistence type="predicted"/>
<feature type="region of interest" description="Disordered" evidence="3">
    <location>
        <begin position="1601"/>
        <end position="1624"/>
    </location>
</feature>
<gene>
    <name evidence="6" type="primary">TTC28</name>
    <name evidence="6" type="ORF">RUM43_010250</name>
</gene>
<comment type="caution">
    <text evidence="6">The sequence shown here is derived from an EMBL/GenBank/DDBJ whole genome shotgun (WGS) entry which is preliminary data.</text>
</comment>
<keyword evidence="2" id="KW-0175">Coiled coil</keyword>
<feature type="compositionally biased region" description="Polar residues" evidence="3">
    <location>
        <begin position="2213"/>
        <end position="2244"/>
    </location>
</feature>
<dbReference type="Pfam" id="PF12770">
    <property type="entry name" value="CHAT"/>
    <property type="match status" value="1"/>
</dbReference>
<evidence type="ECO:0000256" key="2">
    <source>
        <dbReference type="SAM" id="Coils"/>
    </source>
</evidence>
<feature type="compositionally biased region" description="Basic and acidic residues" evidence="3">
    <location>
        <begin position="2513"/>
        <end position="2523"/>
    </location>
</feature>
<feature type="compositionally biased region" description="Pro residues" evidence="3">
    <location>
        <begin position="2033"/>
        <end position="2043"/>
    </location>
</feature>
<dbReference type="Gene3D" id="1.25.40.10">
    <property type="entry name" value="Tetratricopeptide repeat domain"/>
    <property type="match status" value="6"/>
</dbReference>
<dbReference type="PROSITE" id="PS50005">
    <property type="entry name" value="TPR"/>
    <property type="match status" value="5"/>
</dbReference>
<feature type="repeat" description="TPR" evidence="1">
    <location>
        <begin position="407"/>
        <end position="440"/>
    </location>
</feature>
<feature type="region of interest" description="Disordered" evidence="3">
    <location>
        <begin position="2150"/>
        <end position="2251"/>
    </location>
</feature>
<dbReference type="InterPro" id="IPR058900">
    <property type="entry name" value="TTC28_C"/>
</dbReference>
<evidence type="ECO:0000259" key="4">
    <source>
        <dbReference type="Pfam" id="PF12770"/>
    </source>
</evidence>
<evidence type="ECO:0000259" key="5">
    <source>
        <dbReference type="Pfam" id="PF26117"/>
    </source>
</evidence>
<dbReference type="FunFam" id="1.25.40.10:FF:000040">
    <property type="entry name" value="Tetratricopeptide repeat domain 28"/>
    <property type="match status" value="1"/>
</dbReference>
<evidence type="ECO:0000256" key="1">
    <source>
        <dbReference type="PROSITE-ProRule" id="PRU00339"/>
    </source>
</evidence>
<feature type="compositionally biased region" description="Polar residues" evidence="3">
    <location>
        <begin position="2072"/>
        <end position="2104"/>
    </location>
</feature>
<dbReference type="FunFam" id="1.25.40.10:FF:001539">
    <property type="entry name" value="AGAP002648-PA"/>
    <property type="match status" value="1"/>
</dbReference>
<feature type="repeat" description="TPR" evidence="1">
    <location>
        <begin position="970"/>
        <end position="1003"/>
    </location>
</feature>
<feature type="domain" description="TTC28 C-terminal" evidence="5">
    <location>
        <begin position="1898"/>
        <end position="2002"/>
    </location>
</feature>
<feature type="repeat" description="TPR" evidence="1">
    <location>
        <begin position="727"/>
        <end position="760"/>
    </location>
</feature>
<dbReference type="FunFam" id="1.25.40.10:FF:000792">
    <property type="entry name" value="tetratricopeptide repeat protein 28"/>
    <property type="match status" value="1"/>
</dbReference>
<dbReference type="PANTHER" id="PTHR10098:SF108">
    <property type="entry name" value="TETRATRICOPEPTIDE REPEAT PROTEIN 28"/>
    <property type="match status" value="1"/>
</dbReference>
<keyword evidence="1" id="KW-0802">TPR repeat</keyword>
<accession>A0AAN8P042</accession>
<feature type="region of interest" description="Disordered" evidence="3">
    <location>
        <begin position="2006"/>
        <end position="2046"/>
    </location>
</feature>
<feature type="compositionally biased region" description="Basic and acidic residues" evidence="3">
    <location>
        <begin position="2364"/>
        <end position="2381"/>
    </location>
</feature>
<feature type="region of interest" description="Disordered" evidence="3">
    <location>
        <begin position="2359"/>
        <end position="2386"/>
    </location>
</feature>
<feature type="region of interest" description="Disordered" evidence="3">
    <location>
        <begin position="2464"/>
        <end position="2484"/>
    </location>
</feature>
<dbReference type="InterPro" id="IPR024983">
    <property type="entry name" value="CHAT_dom"/>
</dbReference>
<organism evidence="6 7">
    <name type="scientific">Polyplax serrata</name>
    <name type="common">Common mouse louse</name>
    <dbReference type="NCBI Taxonomy" id="468196"/>
    <lineage>
        <taxon>Eukaryota</taxon>
        <taxon>Metazoa</taxon>
        <taxon>Ecdysozoa</taxon>
        <taxon>Arthropoda</taxon>
        <taxon>Hexapoda</taxon>
        <taxon>Insecta</taxon>
        <taxon>Pterygota</taxon>
        <taxon>Neoptera</taxon>
        <taxon>Paraneoptera</taxon>
        <taxon>Psocodea</taxon>
        <taxon>Troctomorpha</taxon>
        <taxon>Phthiraptera</taxon>
        <taxon>Anoplura</taxon>
        <taxon>Polyplacidae</taxon>
        <taxon>Polyplax</taxon>
    </lineage>
</organism>
<evidence type="ECO:0000313" key="7">
    <source>
        <dbReference type="Proteomes" id="UP001372834"/>
    </source>
</evidence>
<evidence type="ECO:0000256" key="3">
    <source>
        <dbReference type="SAM" id="MobiDB-lite"/>
    </source>
</evidence>
<dbReference type="Pfam" id="PF13424">
    <property type="entry name" value="TPR_12"/>
    <property type="match status" value="8"/>
</dbReference>
<name>A0AAN8P042_POLSC</name>
<dbReference type="Proteomes" id="UP001372834">
    <property type="component" value="Unassembled WGS sequence"/>
</dbReference>
<dbReference type="InterPro" id="IPR011990">
    <property type="entry name" value="TPR-like_helical_dom_sf"/>
</dbReference>
<feature type="compositionally biased region" description="Low complexity" evidence="3">
    <location>
        <begin position="2006"/>
        <end position="2022"/>
    </location>
</feature>
<dbReference type="Pfam" id="PF13432">
    <property type="entry name" value="TPR_16"/>
    <property type="match status" value="1"/>
</dbReference>
<evidence type="ECO:0000313" key="6">
    <source>
        <dbReference type="EMBL" id="KAK6636588.1"/>
    </source>
</evidence>
<dbReference type="FunFam" id="1.25.40.10:FF:000416">
    <property type="entry name" value="Tetratricopeptide repeat protein 28"/>
    <property type="match status" value="1"/>
</dbReference>
<feature type="compositionally biased region" description="Polar residues" evidence="3">
    <location>
        <begin position="2525"/>
        <end position="2540"/>
    </location>
</feature>
<feature type="region of interest" description="Disordered" evidence="3">
    <location>
        <begin position="2060"/>
        <end position="2137"/>
    </location>
</feature>
<feature type="repeat" description="TPR" evidence="1">
    <location>
        <begin position="327"/>
        <end position="360"/>
    </location>
</feature>
<feature type="region of interest" description="Disordered" evidence="3">
    <location>
        <begin position="2500"/>
        <end position="2598"/>
    </location>
</feature>
<dbReference type="EMBL" id="JAWJWE010000004">
    <property type="protein sequence ID" value="KAK6636588.1"/>
    <property type="molecule type" value="Genomic_DNA"/>
</dbReference>
<dbReference type="Pfam" id="PF26117">
    <property type="entry name" value="TTC28_C"/>
    <property type="match status" value="1"/>
</dbReference>
<protein>
    <submittedName>
        <fullName evidence="6">Tetratricopeptide repeat protein 28</fullName>
    </submittedName>
</protein>
<reference evidence="6 7" key="1">
    <citation type="submission" date="2023-10" db="EMBL/GenBank/DDBJ databases">
        <title>Genomes of two closely related lineages of the louse Polyplax serrata with different host specificities.</title>
        <authorList>
            <person name="Martinu J."/>
            <person name="Tarabai H."/>
            <person name="Stefka J."/>
            <person name="Hypsa V."/>
        </authorList>
    </citation>
    <scope>NUCLEOTIDE SEQUENCE [LARGE SCALE GENOMIC DNA]</scope>
    <source>
        <strain evidence="6">HR10_N</strain>
    </source>
</reference>
<dbReference type="Pfam" id="PF13176">
    <property type="entry name" value="TPR_7"/>
    <property type="match status" value="2"/>
</dbReference>
<dbReference type="SUPFAM" id="SSF48452">
    <property type="entry name" value="TPR-like"/>
    <property type="match status" value="7"/>
</dbReference>
<feature type="domain" description="CHAT" evidence="4">
    <location>
        <begin position="1411"/>
        <end position="1747"/>
    </location>
</feature>